<feature type="non-terminal residue" evidence="1">
    <location>
        <position position="1"/>
    </location>
</feature>
<protein>
    <submittedName>
        <fullName evidence="1">Uncharacterized protein</fullName>
    </submittedName>
</protein>
<accession>A0A1B6LTN8</accession>
<feature type="non-terminal residue" evidence="1">
    <location>
        <position position="214"/>
    </location>
</feature>
<evidence type="ECO:0000313" key="1">
    <source>
        <dbReference type="EMBL" id="JAT27053.1"/>
    </source>
</evidence>
<reference evidence="1" key="1">
    <citation type="submission" date="2015-11" db="EMBL/GenBank/DDBJ databases">
        <title>De novo transcriptome assembly of four potential Pierce s Disease insect vectors from Arizona vineyards.</title>
        <authorList>
            <person name="Tassone E.E."/>
        </authorList>
    </citation>
    <scope>NUCLEOTIDE SEQUENCE</scope>
</reference>
<name>A0A1B6LTN8_9HEMI</name>
<proteinExistence type="predicted"/>
<sequence>KRQKSLIMITYRDYLKYNSDRAIAQIAEINWDRVLQMNCVDEMEEFITAQIKNVYDEQAPVVCKKATKKRAPWRNWVINKQSKKKNKLRKRFWKTRDSEDWEKYKKVRNELNGLVWRVKKDFFRAKLDSNKNSKDLWTCLKQCDVVDNNNFKQSTHQLKVNDINKSFVEMGGRNEASNEAIEFFSANRITESLTDINFTAVSEEKVKSAINEIK</sequence>
<gene>
    <name evidence="1" type="ORF">g.2701</name>
</gene>
<dbReference type="AlphaFoldDB" id="A0A1B6LTN8"/>
<organism evidence="1">
    <name type="scientific">Graphocephala atropunctata</name>
    <dbReference type="NCBI Taxonomy" id="36148"/>
    <lineage>
        <taxon>Eukaryota</taxon>
        <taxon>Metazoa</taxon>
        <taxon>Ecdysozoa</taxon>
        <taxon>Arthropoda</taxon>
        <taxon>Hexapoda</taxon>
        <taxon>Insecta</taxon>
        <taxon>Pterygota</taxon>
        <taxon>Neoptera</taxon>
        <taxon>Paraneoptera</taxon>
        <taxon>Hemiptera</taxon>
        <taxon>Auchenorrhyncha</taxon>
        <taxon>Membracoidea</taxon>
        <taxon>Cicadellidae</taxon>
        <taxon>Cicadellinae</taxon>
        <taxon>Cicadellini</taxon>
        <taxon>Graphocephala</taxon>
    </lineage>
</organism>
<dbReference type="EMBL" id="GEBQ01012924">
    <property type="protein sequence ID" value="JAT27053.1"/>
    <property type="molecule type" value="Transcribed_RNA"/>
</dbReference>